<dbReference type="Gene3D" id="1.10.101.10">
    <property type="entry name" value="PGBD-like superfamily/PGBD"/>
    <property type="match status" value="1"/>
</dbReference>
<feature type="chain" id="PRO_5039069463" evidence="3">
    <location>
        <begin position="30"/>
        <end position="260"/>
    </location>
</feature>
<dbReference type="InterPro" id="IPR051933">
    <property type="entry name" value="Resuscitation_pf_RpfB"/>
</dbReference>
<dbReference type="GO" id="GO:0009254">
    <property type="term" value="P:peptidoglycan turnover"/>
    <property type="evidence" value="ECO:0007669"/>
    <property type="project" value="InterPro"/>
</dbReference>
<name>A0A419V3T3_9BACL</name>
<protein>
    <submittedName>
        <fullName evidence="6">3D (Asp-Asp-Asp) domain-containing protein</fullName>
    </submittedName>
</protein>
<dbReference type="InterPro" id="IPR036366">
    <property type="entry name" value="PGBDSf"/>
</dbReference>
<feature type="domain" description="3D" evidence="5">
    <location>
        <begin position="199"/>
        <end position="260"/>
    </location>
</feature>
<accession>A0A419V3T3</accession>
<evidence type="ECO:0000313" key="7">
    <source>
        <dbReference type="Proteomes" id="UP000285120"/>
    </source>
</evidence>
<evidence type="ECO:0000256" key="3">
    <source>
        <dbReference type="SAM" id="SignalP"/>
    </source>
</evidence>
<dbReference type="RefSeq" id="WP_120193538.1">
    <property type="nucleotide sequence ID" value="NZ_RAPK01000009.1"/>
</dbReference>
<dbReference type="Pfam" id="PF01471">
    <property type="entry name" value="PG_binding_1"/>
    <property type="match status" value="1"/>
</dbReference>
<dbReference type="InterPro" id="IPR036365">
    <property type="entry name" value="PGBD-like_sf"/>
</dbReference>
<dbReference type="PANTHER" id="PTHR39160:SF6">
    <property type="entry name" value="CELL WALL-BINDING PROTEIN YOCH"/>
    <property type="match status" value="1"/>
</dbReference>
<evidence type="ECO:0000313" key="6">
    <source>
        <dbReference type="EMBL" id="RKD73163.1"/>
    </source>
</evidence>
<keyword evidence="1 3" id="KW-0732">Signal</keyword>
<evidence type="ECO:0000256" key="2">
    <source>
        <dbReference type="SAM" id="MobiDB-lite"/>
    </source>
</evidence>
<dbReference type="InterPro" id="IPR002477">
    <property type="entry name" value="Peptidoglycan-bd-like"/>
</dbReference>
<feature type="region of interest" description="Disordered" evidence="2">
    <location>
        <begin position="96"/>
        <end position="167"/>
    </location>
</feature>
<sequence>MKFSSPRLKTGIVTAAVGTLLFIASPADSDAASTDSYIQQGQSNEAVVELQEDLQSLGLYDYKIDGIFGSITASGVKELQASADINVDGVVGPNTRSALENSLDSGSDVAPASTTKSSESKSSKEEAPAEEKAPSESTSSESAPKEKEAVASANTSSEQTSSPEGQSMTMEATAYTAGCAGCSGITANGTDLRNSPNKKVIAVDPSVIPLGSKVHVEGYGTAIAADTGGAIKGNRIDLHVPTKSDAFSFGRQSVKVTVLN</sequence>
<keyword evidence="7" id="KW-1185">Reference proteome</keyword>
<feature type="compositionally biased region" description="Polar residues" evidence="2">
    <location>
        <begin position="154"/>
        <end position="167"/>
    </location>
</feature>
<dbReference type="GO" id="GO:0004553">
    <property type="term" value="F:hydrolase activity, hydrolyzing O-glycosyl compounds"/>
    <property type="evidence" value="ECO:0007669"/>
    <property type="project" value="InterPro"/>
</dbReference>
<dbReference type="SUPFAM" id="SSF47090">
    <property type="entry name" value="PGBD-like"/>
    <property type="match status" value="1"/>
</dbReference>
<dbReference type="SUPFAM" id="SSF50685">
    <property type="entry name" value="Barwin-like endoglucanases"/>
    <property type="match status" value="1"/>
</dbReference>
<feature type="compositionally biased region" description="Polar residues" evidence="2">
    <location>
        <begin position="96"/>
        <end position="105"/>
    </location>
</feature>
<dbReference type="InterPro" id="IPR010611">
    <property type="entry name" value="3D_dom"/>
</dbReference>
<dbReference type="PANTHER" id="PTHR39160">
    <property type="entry name" value="CELL WALL-BINDING PROTEIN YOCH"/>
    <property type="match status" value="1"/>
</dbReference>
<feature type="signal peptide" evidence="3">
    <location>
        <begin position="1"/>
        <end position="29"/>
    </location>
</feature>
<evidence type="ECO:0000259" key="4">
    <source>
        <dbReference type="Pfam" id="PF01471"/>
    </source>
</evidence>
<evidence type="ECO:0000256" key="1">
    <source>
        <dbReference type="ARBA" id="ARBA00022729"/>
    </source>
</evidence>
<dbReference type="Proteomes" id="UP000285120">
    <property type="component" value="Unassembled WGS sequence"/>
</dbReference>
<reference evidence="6 7" key="1">
    <citation type="submission" date="2018-09" db="EMBL/GenBank/DDBJ databases">
        <title>Genomic Encyclopedia of Archaeal and Bacterial Type Strains, Phase II (KMG-II): from individual species to whole genera.</title>
        <authorList>
            <person name="Goeker M."/>
        </authorList>
    </citation>
    <scope>NUCLEOTIDE SEQUENCE [LARGE SCALE GENOMIC DNA]</scope>
    <source>
        <strain evidence="6 7">DSM 17008</strain>
    </source>
</reference>
<dbReference type="AlphaFoldDB" id="A0A419V3T3"/>
<dbReference type="Pfam" id="PF06725">
    <property type="entry name" value="3D"/>
    <property type="match status" value="1"/>
</dbReference>
<feature type="compositionally biased region" description="Basic and acidic residues" evidence="2">
    <location>
        <begin position="118"/>
        <end position="134"/>
    </location>
</feature>
<feature type="domain" description="Peptidoglycan binding-like" evidence="4">
    <location>
        <begin position="44"/>
        <end position="99"/>
    </location>
</feature>
<dbReference type="CDD" id="cd22786">
    <property type="entry name" value="DPBB_YuiC-like"/>
    <property type="match status" value="1"/>
</dbReference>
<dbReference type="Gene3D" id="2.40.40.10">
    <property type="entry name" value="RlpA-like domain"/>
    <property type="match status" value="1"/>
</dbReference>
<dbReference type="GO" id="GO:0019867">
    <property type="term" value="C:outer membrane"/>
    <property type="evidence" value="ECO:0007669"/>
    <property type="project" value="InterPro"/>
</dbReference>
<organism evidence="6 7">
    <name type="scientific">Sinobaca qinghaiensis</name>
    <dbReference type="NCBI Taxonomy" id="342944"/>
    <lineage>
        <taxon>Bacteria</taxon>
        <taxon>Bacillati</taxon>
        <taxon>Bacillota</taxon>
        <taxon>Bacilli</taxon>
        <taxon>Bacillales</taxon>
        <taxon>Sporolactobacillaceae</taxon>
        <taxon>Sinobaca</taxon>
    </lineage>
</organism>
<evidence type="ECO:0000259" key="5">
    <source>
        <dbReference type="Pfam" id="PF06725"/>
    </source>
</evidence>
<comment type="caution">
    <text evidence="6">The sequence shown here is derived from an EMBL/GenBank/DDBJ whole genome shotgun (WGS) entry which is preliminary data.</text>
</comment>
<gene>
    <name evidence="6" type="ORF">ATL39_2369</name>
</gene>
<dbReference type="OrthoDB" id="9798935at2"/>
<dbReference type="EMBL" id="RAPK01000009">
    <property type="protein sequence ID" value="RKD73163.1"/>
    <property type="molecule type" value="Genomic_DNA"/>
</dbReference>
<dbReference type="InterPro" id="IPR036908">
    <property type="entry name" value="RlpA-like_sf"/>
</dbReference>
<proteinExistence type="predicted"/>